<evidence type="ECO:0000313" key="7">
    <source>
        <dbReference type="EMBL" id="OHA43617.1"/>
    </source>
</evidence>
<dbReference type="InterPro" id="IPR001584">
    <property type="entry name" value="Integrase_cat-core"/>
</dbReference>
<keyword evidence="4" id="KW-0238">DNA-binding</keyword>
<proteinExistence type="inferred from homology"/>
<protein>
    <recommendedName>
        <fullName evidence="6">Integrase catalytic domain-containing protein</fullName>
    </recommendedName>
</protein>
<dbReference type="EMBL" id="MHSN01000046">
    <property type="protein sequence ID" value="OHA43617.1"/>
    <property type="molecule type" value="Genomic_DNA"/>
</dbReference>
<evidence type="ECO:0000256" key="3">
    <source>
        <dbReference type="ARBA" id="ARBA00022578"/>
    </source>
</evidence>
<evidence type="ECO:0000259" key="6">
    <source>
        <dbReference type="PROSITE" id="PS50994"/>
    </source>
</evidence>
<dbReference type="InterPro" id="IPR036397">
    <property type="entry name" value="RNaseH_sf"/>
</dbReference>
<dbReference type="SUPFAM" id="SSF53098">
    <property type="entry name" value="Ribonuclease H-like"/>
    <property type="match status" value="1"/>
</dbReference>
<evidence type="ECO:0000256" key="4">
    <source>
        <dbReference type="ARBA" id="ARBA00023125"/>
    </source>
</evidence>
<comment type="similarity">
    <text evidence="2">Belongs to the transposase IS30 family.</text>
</comment>
<dbReference type="GO" id="GO:0015074">
    <property type="term" value="P:DNA integration"/>
    <property type="evidence" value="ECO:0007669"/>
    <property type="project" value="InterPro"/>
</dbReference>
<dbReference type="Pfam" id="PF00665">
    <property type="entry name" value="rve"/>
    <property type="match status" value="1"/>
</dbReference>
<evidence type="ECO:0000256" key="1">
    <source>
        <dbReference type="ARBA" id="ARBA00002190"/>
    </source>
</evidence>
<dbReference type="Pfam" id="PF13936">
    <property type="entry name" value="HTH_38"/>
    <property type="match status" value="1"/>
</dbReference>
<dbReference type="AlphaFoldDB" id="A0A1G2P5G9"/>
<dbReference type="NCBIfam" id="NF033563">
    <property type="entry name" value="transpos_IS30"/>
    <property type="match status" value="1"/>
</dbReference>
<dbReference type="GO" id="GO:0005829">
    <property type="term" value="C:cytosol"/>
    <property type="evidence" value="ECO:0007669"/>
    <property type="project" value="TreeGrafter"/>
</dbReference>
<dbReference type="PANTHER" id="PTHR10948">
    <property type="entry name" value="TRANSPOSASE"/>
    <property type="match status" value="1"/>
</dbReference>
<comment type="caution">
    <text evidence="7">The sequence shown here is derived from an EMBL/GenBank/DDBJ whole genome shotgun (WGS) entry which is preliminary data.</text>
</comment>
<gene>
    <name evidence="7" type="ORF">A3G59_03285</name>
</gene>
<dbReference type="InterPro" id="IPR025246">
    <property type="entry name" value="IS30-like_HTH"/>
</dbReference>
<evidence type="ECO:0000313" key="8">
    <source>
        <dbReference type="Proteomes" id="UP000176881"/>
    </source>
</evidence>
<dbReference type="GO" id="GO:0006313">
    <property type="term" value="P:DNA transposition"/>
    <property type="evidence" value="ECO:0007669"/>
    <property type="project" value="InterPro"/>
</dbReference>
<evidence type="ECO:0000256" key="5">
    <source>
        <dbReference type="ARBA" id="ARBA00023172"/>
    </source>
</evidence>
<dbReference type="InterPro" id="IPR012337">
    <property type="entry name" value="RNaseH-like_sf"/>
</dbReference>
<feature type="domain" description="Integrase catalytic" evidence="6">
    <location>
        <begin position="154"/>
        <end position="316"/>
    </location>
</feature>
<dbReference type="PROSITE" id="PS01043">
    <property type="entry name" value="TRANSPOSASE_IS30"/>
    <property type="match status" value="1"/>
</dbReference>
<dbReference type="Proteomes" id="UP000176881">
    <property type="component" value="Unassembled WGS sequence"/>
</dbReference>
<dbReference type="GO" id="GO:0004803">
    <property type="term" value="F:transposase activity"/>
    <property type="evidence" value="ECO:0007669"/>
    <property type="project" value="InterPro"/>
</dbReference>
<sequence>MSHTHIGQEDWPCIGRMLRAGHPFKEIARTIGKDPSAVGRHVKEYGGRDGYDAREVRRRKRMKRIAAMDCIRLIRGNLLRFIKKELIEHKSPEQIAGVLSRRKQPIVASTIYRYIKERAPHLKKYLRSKKGKYRRRRGTKIREIQREQAKKRRIDERPKIVERRGRIGDFEGDTLMGRDKRVRIVSFVDRRTGYLIAFLLPKMNAELLTRLTLKHFRHIPKRKRKTITLDNGVEFSDWERLEKESGMTVYFAYPYHFWERGSNENTNGLLRQYFPKSFDFNLITPAELAHVVRQLNNRERKRLKFLSPRQVFWKKRKGCN</sequence>
<keyword evidence="5" id="KW-0233">DNA recombination</keyword>
<dbReference type="PROSITE" id="PS50994">
    <property type="entry name" value="INTEGRASE"/>
    <property type="match status" value="1"/>
</dbReference>
<dbReference type="InterPro" id="IPR001598">
    <property type="entry name" value="Transposase_IS30_CS"/>
</dbReference>
<evidence type="ECO:0000256" key="2">
    <source>
        <dbReference type="ARBA" id="ARBA00006363"/>
    </source>
</evidence>
<dbReference type="InterPro" id="IPR051917">
    <property type="entry name" value="Transposase-Integrase"/>
</dbReference>
<dbReference type="PANTHER" id="PTHR10948:SF23">
    <property type="entry name" value="TRANSPOSASE INSI FOR INSERTION SEQUENCE ELEMENT IS30A-RELATED"/>
    <property type="match status" value="1"/>
</dbReference>
<dbReference type="InterPro" id="IPR053392">
    <property type="entry name" value="Transposase_IS30-like"/>
</dbReference>
<dbReference type="Gene3D" id="3.30.420.10">
    <property type="entry name" value="Ribonuclease H-like superfamily/Ribonuclease H"/>
    <property type="match status" value="1"/>
</dbReference>
<name>A0A1G2P5G9_9BACT</name>
<reference evidence="7 8" key="1">
    <citation type="journal article" date="2016" name="Nat. Commun.">
        <title>Thousands of microbial genomes shed light on interconnected biogeochemical processes in an aquifer system.</title>
        <authorList>
            <person name="Anantharaman K."/>
            <person name="Brown C.T."/>
            <person name="Hug L.A."/>
            <person name="Sharon I."/>
            <person name="Castelle C.J."/>
            <person name="Probst A.J."/>
            <person name="Thomas B.C."/>
            <person name="Singh A."/>
            <person name="Wilkins M.J."/>
            <person name="Karaoz U."/>
            <person name="Brodie E.L."/>
            <person name="Williams K.H."/>
            <person name="Hubbard S.S."/>
            <person name="Banfield J.F."/>
        </authorList>
    </citation>
    <scope>NUCLEOTIDE SEQUENCE [LARGE SCALE GENOMIC DNA]</scope>
</reference>
<dbReference type="GO" id="GO:0003677">
    <property type="term" value="F:DNA binding"/>
    <property type="evidence" value="ECO:0007669"/>
    <property type="project" value="UniProtKB-KW"/>
</dbReference>
<accession>A0A1G2P5G9</accession>
<keyword evidence="3" id="KW-0815">Transposition</keyword>
<organism evidence="7 8">
    <name type="scientific">Candidatus Taylorbacteria bacterium RIFCSPLOWO2_12_FULL_47_20</name>
    <dbReference type="NCBI Taxonomy" id="1802335"/>
    <lineage>
        <taxon>Bacteria</taxon>
        <taxon>Candidatus Tayloriibacteriota</taxon>
    </lineage>
</organism>
<comment type="function">
    <text evidence="1">Required for the transposition of the insertion element.</text>
</comment>